<proteinExistence type="predicted"/>
<organism evidence="3 4">
    <name type="scientific">Jutongia hominis</name>
    <dbReference type="NCBI Taxonomy" id="2763664"/>
    <lineage>
        <taxon>Bacteria</taxon>
        <taxon>Bacillati</taxon>
        <taxon>Bacillota</taxon>
        <taxon>Clostridia</taxon>
        <taxon>Lachnospirales</taxon>
        <taxon>Lachnospiraceae</taxon>
        <taxon>Jutongia</taxon>
    </lineage>
</organism>
<feature type="domain" description="Peptidase C39-like" evidence="2">
    <location>
        <begin position="153"/>
        <end position="287"/>
    </location>
</feature>
<reference evidence="3 4" key="1">
    <citation type="submission" date="2020-08" db="EMBL/GenBank/DDBJ databases">
        <title>Genome public.</title>
        <authorList>
            <person name="Liu C."/>
            <person name="Sun Q."/>
        </authorList>
    </citation>
    <scope>NUCLEOTIDE SEQUENCE [LARGE SCALE GENOMIC DNA]</scope>
    <source>
        <strain evidence="3 4">BX3</strain>
    </source>
</reference>
<accession>A0ABR7MWW0</accession>
<evidence type="ECO:0000259" key="2">
    <source>
        <dbReference type="Pfam" id="PF13529"/>
    </source>
</evidence>
<protein>
    <submittedName>
        <fullName evidence="3">C39 family peptidase</fullName>
    </submittedName>
</protein>
<comment type="caution">
    <text evidence="3">The sequence shown here is derived from an EMBL/GenBank/DDBJ whole genome shotgun (WGS) entry which is preliminary data.</text>
</comment>
<name>A0ABR7MWW0_9FIRM</name>
<dbReference type="InterPro" id="IPR039564">
    <property type="entry name" value="Peptidase_C39-like"/>
</dbReference>
<keyword evidence="1" id="KW-1133">Transmembrane helix</keyword>
<sequence length="313" mass="35269">MENRTPEEEMEYRRYLRRRIRMRKRKRKVRIIKALLALAAIVIAFFVFYLIGWLTGPIGGSKEGSKATQTPKSTVMQVDVPKGYESVYKKLVALEGEYSEISDILLNLESYPKNLLELLAKNQETVSFVSDYLMHVDDETASGSITEEELKEDVPLFQQWDKRWGYVHYGNDIIAIDGCGPTCMSMVYTGITQKTDKTPADIAEFCMNHDYYTQDTGTAWALMSSGAQKLGLSVSRVSLSESAVREALKNKKPVICSMGAGDFTDNGHFIVLKGISKDGKLQVNDPNSIARSEKEWDFEVVLKQAKAAWAYGK</sequence>
<keyword evidence="1" id="KW-0472">Membrane</keyword>
<evidence type="ECO:0000256" key="1">
    <source>
        <dbReference type="SAM" id="Phobius"/>
    </source>
</evidence>
<gene>
    <name evidence="3" type="ORF">H8700_08380</name>
</gene>
<keyword evidence="1" id="KW-0812">Transmembrane</keyword>
<dbReference type="EMBL" id="JACRSW010000031">
    <property type="protein sequence ID" value="MBC8557722.1"/>
    <property type="molecule type" value="Genomic_DNA"/>
</dbReference>
<dbReference type="Gene3D" id="3.90.70.10">
    <property type="entry name" value="Cysteine proteinases"/>
    <property type="match status" value="1"/>
</dbReference>
<dbReference type="RefSeq" id="WP_249305053.1">
    <property type="nucleotide sequence ID" value="NZ_JACRSW010000031.1"/>
</dbReference>
<evidence type="ECO:0000313" key="3">
    <source>
        <dbReference type="EMBL" id="MBC8557722.1"/>
    </source>
</evidence>
<feature type="transmembrane region" description="Helical" evidence="1">
    <location>
        <begin position="31"/>
        <end position="54"/>
    </location>
</feature>
<evidence type="ECO:0000313" key="4">
    <source>
        <dbReference type="Proteomes" id="UP000637513"/>
    </source>
</evidence>
<keyword evidence="4" id="KW-1185">Reference proteome</keyword>
<dbReference type="Proteomes" id="UP000637513">
    <property type="component" value="Unassembled WGS sequence"/>
</dbReference>
<dbReference type="Pfam" id="PF13529">
    <property type="entry name" value="Peptidase_C39_2"/>
    <property type="match status" value="1"/>
</dbReference>